<evidence type="ECO:0000259" key="7">
    <source>
        <dbReference type="PROSITE" id="PS51194"/>
    </source>
</evidence>
<evidence type="ECO:0000259" key="6">
    <source>
        <dbReference type="PROSITE" id="PS51192"/>
    </source>
</evidence>
<dbReference type="GO" id="GO:0003724">
    <property type="term" value="F:RNA helicase activity"/>
    <property type="evidence" value="ECO:0007669"/>
    <property type="project" value="TreeGrafter"/>
</dbReference>
<dbReference type="InterPro" id="IPR001650">
    <property type="entry name" value="Helicase_C-like"/>
</dbReference>
<evidence type="ECO:0000256" key="1">
    <source>
        <dbReference type="ARBA" id="ARBA00022741"/>
    </source>
</evidence>
<reference evidence="8 9" key="1">
    <citation type="submission" date="2016-11" db="EMBL/GenBank/DDBJ databases">
        <title>Gramella sp. LPB0144 isolated from marine environment.</title>
        <authorList>
            <person name="Kim E."/>
            <person name="Yi H."/>
        </authorList>
    </citation>
    <scope>NUCLEOTIDE SEQUENCE [LARGE SCALE GENOMIC DNA]</scope>
    <source>
        <strain evidence="8 9">LPB0144</strain>
    </source>
</reference>
<accession>A0A1L3J556</accession>
<dbReference type="GO" id="GO:0005829">
    <property type="term" value="C:cytosol"/>
    <property type="evidence" value="ECO:0007669"/>
    <property type="project" value="TreeGrafter"/>
</dbReference>
<dbReference type="KEGG" id="grl:LPB144_07385"/>
<dbReference type="GO" id="GO:0005524">
    <property type="term" value="F:ATP binding"/>
    <property type="evidence" value="ECO:0007669"/>
    <property type="project" value="UniProtKB-KW"/>
</dbReference>
<dbReference type="CDD" id="cd18787">
    <property type="entry name" value="SF2_C_DEAD"/>
    <property type="match status" value="1"/>
</dbReference>
<dbReference type="PROSITE" id="PS51192">
    <property type="entry name" value="HELICASE_ATP_BIND_1"/>
    <property type="match status" value="1"/>
</dbReference>
<dbReference type="SUPFAM" id="SSF52540">
    <property type="entry name" value="P-loop containing nucleoside triphosphate hydrolases"/>
    <property type="match status" value="1"/>
</dbReference>
<evidence type="ECO:0000313" key="8">
    <source>
        <dbReference type="EMBL" id="APG60242.1"/>
    </source>
</evidence>
<dbReference type="OrthoDB" id="9785240at2"/>
<dbReference type="Pfam" id="PF03880">
    <property type="entry name" value="DbpA"/>
    <property type="match status" value="1"/>
</dbReference>
<comment type="similarity">
    <text evidence="5">Belongs to the DEAD box helicase family.</text>
</comment>
<dbReference type="Pfam" id="PF00270">
    <property type="entry name" value="DEAD"/>
    <property type="match status" value="1"/>
</dbReference>
<dbReference type="PROSITE" id="PS51194">
    <property type="entry name" value="HELICASE_CTER"/>
    <property type="match status" value="1"/>
</dbReference>
<dbReference type="GO" id="GO:0016787">
    <property type="term" value="F:hydrolase activity"/>
    <property type="evidence" value="ECO:0007669"/>
    <property type="project" value="UniProtKB-KW"/>
</dbReference>
<evidence type="ECO:0000256" key="3">
    <source>
        <dbReference type="ARBA" id="ARBA00022806"/>
    </source>
</evidence>
<dbReference type="InterPro" id="IPR044742">
    <property type="entry name" value="DEAD/DEAH_RhlB"/>
</dbReference>
<keyword evidence="9" id="KW-1185">Reference proteome</keyword>
<dbReference type="InterPro" id="IPR005580">
    <property type="entry name" value="DbpA/CsdA_RNA-bd_dom"/>
</dbReference>
<dbReference type="InterPro" id="IPR014001">
    <property type="entry name" value="Helicase_ATP-bd"/>
</dbReference>
<evidence type="ECO:0000256" key="4">
    <source>
        <dbReference type="ARBA" id="ARBA00022840"/>
    </source>
</evidence>
<dbReference type="Pfam" id="PF00271">
    <property type="entry name" value="Helicase_C"/>
    <property type="match status" value="1"/>
</dbReference>
<evidence type="ECO:0000256" key="5">
    <source>
        <dbReference type="ARBA" id="ARBA00038437"/>
    </source>
</evidence>
<evidence type="ECO:0000313" key="9">
    <source>
        <dbReference type="Proteomes" id="UP000182510"/>
    </source>
</evidence>
<dbReference type="InterPro" id="IPR050079">
    <property type="entry name" value="DEAD_box_RNA_helicase"/>
</dbReference>
<name>A0A1L3J556_9FLAO</name>
<dbReference type="SMART" id="SM00487">
    <property type="entry name" value="DEXDc"/>
    <property type="match status" value="1"/>
</dbReference>
<dbReference type="InterPro" id="IPR027417">
    <property type="entry name" value="P-loop_NTPase"/>
</dbReference>
<dbReference type="Gene3D" id="3.40.50.300">
    <property type="entry name" value="P-loop containing nucleotide triphosphate hydrolases"/>
    <property type="match status" value="2"/>
</dbReference>
<keyword evidence="3 8" id="KW-0347">Helicase</keyword>
<dbReference type="GO" id="GO:0003676">
    <property type="term" value="F:nucleic acid binding"/>
    <property type="evidence" value="ECO:0007669"/>
    <property type="project" value="InterPro"/>
</dbReference>
<dbReference type="SMART" id="SM00490">
    <property type="entry name" value="HELICc"/>
    <property type="match status" value="1"/>
</dbReference>
<keyword evidence="2" id="KW-0378">Hydrolase</keyword>
<dbReference type="EMBL" id="CP018153">
    <property type="protein sequence ID" value="APG60242.1"/>
    <property type="molecule type" value="Genomic_DNA"/>
</dbReference>
<dbReference type="PANTHER" id="PTHR47959">
    <property type="entry name" value="ATP-DEPENDENT RNA HELICASE RHLE-RELATED"/>
    <property type="match status" value="1"/>
</dbReference>
<dbReference type="RefSeq" id="WP_072552889.1">
    <property type="nucleotide sequence ID" value="NZ_CP018153.1"/>
</dbReference>
<dbReference type="STRING" id="1913577.LPB144_07385"/>
<dbReference type="CDD" id="cd00268">
    <property type="entry name" value="DEADc"/>
    <property type="match status" value="1"/>
</dbReference>
<proteinExistence type="inferred from homology"/>
<dbReference type="AlphaFoldDB" id="A0A1L3J556"/>
<keyword evidence="1" id="KW-0547">Nucleotide-binding</keyword>
<protein>
    <submittedName>
        <fullName evidence="8">Helicase</fullName>
    </submittedName>
</protein>
<dbReference type="InterPro" id="IPR012677">
    <property type="entry name" value="Nucleotide-bd_a/b_plait_sf"/>
</dbReference>
<organism evidence="8 9">
    <name type="scientific">Christiangramia salexigens</name>
    <dbReference type="NCBI Taxonomy" id="1913577"/>
    <lineage>
        <taxon>Bacteria</taxon>
        <taxon>Pseudomonadati</taxon>
        <taxon>Bacteroidota</taxon>
        <taxon>Flavobacteriia</taxon>
        <taxon>Flavobacteriales</taxon>
        <taxon>Flavobacteriaceae</taxon>
        <taxon>Christiangramia</taxon>
    </lineage>
</organism>
<keyword evidence="4" id="KW-0067">ATP-binding</keyword>
<sequence length="436" mass="49066">MANNIKSEEEILNKLKISKLNPMQKEAVAAISSSANTILLSPTGTGKTLAFLLPLLNELYIELRSVQAMILVPSRELAIQIEQIIREMGTGFKANAVYGGRSSAKDKIELKHPPAILIGTPGRIADHLRRGTFAAHDIKTVVLDEFDKSLEIGFEEEMSEIFKLLPNVEKRILTSATQNVDIPHFVGMTAPKEINYLSDELPLLEVKTVNSSHRDKLQSLHDLLRHIGNNPGIIFCNFKDSIQLVSEFLEDKNIPHGTFHGGMEQQDRERALIKFRNGTHRIIIATDLAARGIDIPALNFIIHYQLPLKEAEFTHRNGRTARMQEEGTAYVLKWEKESLPDFINESQIQNLETNQLKKETEWETLFISGGRKDKISKGDIAGLFFKKGNLSKEELGTIELKQDCSFVSVAASKAQDLIRELDNSRLKKKKVKIRVV</sequence>
<gene>
    <name evidence="8" type="ORF">LPB144_07385</name>
</gene>
<feature type="domain" description="Helicase C-terminal" evidence="7">
    <location>
        <begin position="219"/>
        <end position="368"/>
    </location>
</feature>
<dbReference type="InterPro" id="IPR011545">
    <property type="entry name" value="DEAD/DEAH_box_helicase_dom"/>
</dbReference>
<dbReference type="CDD" id="cd12252">
    <property type="entry name" value="RRM_DbpA"/>
    <property type="match status" value="1"/>
</dbReference>
<evidence type="ECO:0000256" key="2">
    <source>
        <dbReference type="ARBA" id="ARBA00022801"/>
    </source>
</evidence>
<dbReference type="Gene3D" id="3.30.70.330">
    <property type="match status" value="1"/>
</dbReference>
<dbReference type="Proteomes" id="UP000182510">
    <property type="component" value="Chromosome"/>
</dbReference>
<dbReference type="PANTHER" id="PTHR47959:SF1">
    <property type="entry name" value="ATP-DEPENDENT RNA HELICASE DBPA"/>
    <property type="match status" value="1"/>
</dbReference>
<feature type="domain" description="Helicase ATP-binding" evidence="6">
    <location>
        <begin position="28"/>
        <end position="196"/>
    </location>
</feature>